<feature type="transmembrane region" description="Helical" evidence="8">
    <location>
        <begin position="331"/>
        <end position="352"/>
    </location>
</feature>
<comment type="subcellular location">
    <subcellularLocation>
        <location evidence="1">Cell inner membrane</location>
        <topology evidence="1">Multi-pass membrane protein</topology>
    </subcellularLocation>
</comment>
<keyword evidence="11" id="KW-1185">Reference proteome</keyword>
<name>E1QGL3_DESB2</name>
<keyword evidence="5 8" id="KW-0812">Transmembrane</keyword>
<dbReference type="Gene3D" id="1.20.81.30">
    <property type="entry name" value="Type II secretion system (T2SS), domain F"/>
    <property type="match status" value="2"/>
</dbReference>
<comment type="similarity">
    <text evidence="2">Belongs to the GSP F family.</text>
</comment>
<reference evidence="10 11" key="1">
    <citation type="journal article" date="2010" name="Stand. Genomic Sci.">
        <title>Complete genome sequence of Desulfarculus baarsii type strain (2st14).</title>
        <authorList>
            <person name="Sun H."/>
            <person name="Spring S."/>
            <person name="Lapidus A."/>
            <person name="Davenport K."/>
            <person name="Del Rio T.G."/>
            <person name="Tice H."/>
            <person name="Nolan M."/>
            <person name="Copeland A."/>
            <person name="Cheng J.F."/>
            <person name="Lucas S."/>
            <person name="Tapia R."/>
            <person name="Goodwin L."/>
            <person name="Pitluck S."/>
            <person name="Ivanova N."/>
            <person name="Pagani I."/>
            <person name="Mavromatis K."/>
            <person name="Ovchinnikova G."/>
            <person name="Pati A."/>
            <person name="Chen A."/>
            <person name="Palaniappan K."/>
            <person name="Hauser L."/>
            <person name="Chang Y.J."/>
            <person name="Jeffries C.D."/>
            <person name="Detter J.C."/>
            <person name="Han C."/>
            <person name="Rohde M."/>
            <person name="Brambilla E."/>
            <person name="Goker M."/>
            <person name="Woyke T."/>
            <person name="Bristow J."/>
            <person name="Eisen J.A."/>
            <person name="Markowitz V."/>
            <person name="Hugenholtz P."/>
            <person name="Kyrpides N.C."/>
            <person name="Klenk H.P."/>
            <person name="Land M."/>
        </authorList>
    </citation>
    <scope>NUCLEOTIDE SEQUENCE [LARGE SCALE GENOMIC DNA]</scope>
    <source>
        <strain evidence="11">ATCC 33931 / DSM 2075 / LMG 7858 / VKM B-1802 / 2st14</strain>
    </source>
</reference>
<evidence type="ECO:0000313" key="11">
    <source>
        <dbReference type="Proteomes" id="UP000009047"/>
    </source>
</evidence>
<accession>E1QGL3</accession>
<dbReference type="EMBL" id="CP002085">
    <property type="protein sequence ID" value="ADK84706.1"/>
    <property type="molecule type" value="Genomic_DNA"/>
</dbReference>
<dbReference type="KEGG" id="dbr:Deba_1338"/>
<dbReference type="AlphaFoldDB" id="E1QGL3"/>
<organism evidence="10 11">
    <name type="scientific">Desulfarculus baarsii (strain ATCC 33931 / DSM 2075 / LMG 7858 / VKM B-1802 / 2st14)</name>
    <dbReference type="NCBI Taxonomy" id="644282"/>
    <lineage>
        <taxon>Bacteria</taxon>
        <taxon>Pseudomonadati</taxon>
        <taxon>Thermodesulfobacteriota</taxon>
        <taxon>Desulfarculia</taxon>
        <taxon>Desulfarculales</taxon>
        <taxon>Desulfarculaceae</taxon>
        <taxon>Desulfarculus</taxon>
    </lineage>
</organism>
<protein>
    <submittedName>
        <fullName evidence="10">Type II secretion system F domain protein</fullName>
    </submittedName>
</protein>
<feature type="domain" description="Type II secretion system protein GspF" evidence="9">
    <location>
        <begin position="229"/>
        <end position="348"/>
    </location>
</feature>
<proteinExistence type="inferred from homology"/>
<dbReference type="PANTHER" id="PTHR30012">
    <property type="entry name" value="GENERAL SECRETION PATHWAY PROTEIN"/>
    <property type="match status" value="1"/>
</dbReference>
<sequence length="359" mass="38299">MKAAQAKPPRGRRAKPLRAEELCNFTEGLAVLVGAGLPLDHVLETVSFMHDSGRVRALTAEMLLAVRGGASLTRAMAEQNGVFSPAYLGLVQAGELSGALAKVLDELAKGLRRNLEIKRHLLTVLLYPAVLLAVSFLAILFIMIYVLPTFVGVFNDMSTPLPPTAAFLLGLGSFMKENSLLLGLAFAAALGVVFWAMGNQAARQVIDRALLRFGPQRNVLANWLTSQYFRTLGLLVEGGVPLPEACRQATAAVGNRHFRRGLAGVEALLKEGRSLGGALAAGKVIPAAPLRMVVLGEEAANLPTMLGYAARHLENKVKTDIDRVVRLVEPAIILIMGVVVGFIVVTMINTILSLTQGGI</sequence>
<dbReference type="STRING" id="644282.Deba_1338"/>
<keyword evidence="6 8" id="KW-1133">Transmembrane helix</keyword>
<dbReference type="PRINTS" id="PR00812">
    <property type="entry name" value="BCTERIALGSPF"/>
</dbReference>
<keyword evidence="7 8" id="KW-0472">Membrane</keyword>
<feature type="transmembrane region" description="Helical" evidence="8">
    <location>
        <begin position="179"/>
        <end position="198"/>
    </location>
</feature>
<feature type="transmembrane region" description="Helical" evidence="8">
    <location>
        <begin position="121"/>
        <end position="147"/>
    </location>
</feature>
<dbReference type="OrthoDB" id="9805682at2"/>
<keyword evidence="4" id="KW-0997">Cell inner membrane</keyword>
<dbReference type="InterPro" id="IPR042094">
    <property type="entry name" value="T2SS_GspF_sf"/>
</dbReference>
<dbReference type="PANTHER" id="PTHR30012:SF7">
    <property type="entry name" value="PROTEIN TRANSPORT PROTEIN HOFC HOMOLOG"/>
    <property type="match status" value="1"/>
</dbReference>
<dbReference type="RefSeq" id="WP_013258159.1">
    <property type="nucleotide sequence ID" value="NC_014365.1"/>
</dbReference>
<evidence type="ECO:0000256" key="7">
    <source>
        <dbReference type="ARBA" id="ARBA00023136"/>
    </source>
</evidence>
<evidence type="ECO:0000256" key="2">
    <source>
        <dbReference type="ARBA" id="ARBA00005745"/>
    </source>
</evidence>
<dbReference type="InterPro" id="IPR003004">
    <property type="entry name" value="GspF/PilC"/>
</dbReference>
<evidence type="ECO:0000256" key="6">
    <source>
        <dbReference type="ARBA" id="ARBA00022989"/>
    </source>
</evidence>
<evidence type="ECO:0000256" key="3">
    <source>
        <dbReference type="ARBA" id="ARBA00022475"/>
    </source>
</evidence>
<evidence type="ECO:0000313" key="10">
    <source>
        <dbReference type="EMBL" id="ADK84706.1"/>
    </source>
</evidence>
<dbReference type="GO" id="GO:0005886">
    <property type="term" value="C:plasma membrane"/>
    <property type="evidence" value="ECO:0007669"/>
    <property type="project" value="UniProtKB-SubCell"/>
</dbReference>
<evidence type="ECO:0000256" key="4">
    <source>
        <dbReference type="ARBA" id="ARBA00022519"/>
    </source>
</evidence>
<feature type="domain" description="Type II secretion system protein GspF" evidence="9">
    <location>
        <begin position="25"/>
        <end position="148"/>
    </location>
</feature>
<dbReference type="GO" id="GO:0015628">
    <property type="term" value="P:protein secretion by the type II secretion system"/>
    <property type="evidence" value="ECO:0007669"/>
    <property type="project" value="TreeGrafter"/>
</dbReference>
<dbReference type="InterPro" id="IPR018076">
    <property type="entry name" value="T2SS_GspF_dom"/>
</dbReference>
<keyword evidence="3" id="KW-1003">Cell membrane</keyword>
<evidence type="ECO:0000256" key="1">
    <source>
        <dbReference type="ARBA" id="ARBA00004429"/>
    </source>
</evidence>
<dbReference type="eggNOG" id="COG1459">
    <property type="taxonomic scope" value="Bacteria"/>
</dbReference>
<dbReference type="HOGENOM" id="CLU_035032_2_1_7"/>
<evidence type="ECO:0000259" key="9">
    <source>
        <dbReference type="Pfam" id="PF00482"/>
    </source>
</evidence>
<gene>
    <name evidence="10" type="ordered locus">Deba_1338</name>
</gene>
<dbReference type="Proteomes" id="UP000009047">
    <property type="component" value="Chromosome"/>
</dbReference>
<dbReference type="Pfam" id="PF00482">
    <property type="entry name" value="T2SSF"/>
    <property type="match status" value="2"/>
</dbReference>
<evidence type="ECO:0000256" key="5">
    <source>
        <dbReference type="ARBA" id="ARBA00022692"/>
    </source>
</evidence>
<evidence type="ECO:0000256" key="8">
    <source>
        <dbReference type="SAM" id="Phobius"/>
    </source>
</evidence>